<dbReference type="GO" id="GO:0043565">
    <property type="term" value="F:sequence-specific DNA binding"/>
    <property type="evidence" value="ECO:0007669"/>
    <property type="project" value="InterPro"/>
</dbReference>
<evidence type="ECO:0000256" key="4">
    <source>
        <dbReference type="ARBA" id="ARBA00023159"/>
    </source>
</evidence>
<keyword evidence="3" id="KW-0238">DNA-binding</keyword>
<evidence type="ECO:0000313" key="7">
    <source>
        <dbReference type="EMBL" id="TYA15389.1"/>
    </source>
</evidence>
<evidence type="ECO:0000313" key="8">
    <source>
        <dbReference type="Proteomes" id="UP000325218"/>
    </source>
</evidence>
<sequence>MALNMAGLGPVVLFSSIHHRTFRGPDHGRDMTIPAYLLCMVKEGKGWIALGDVSEKAEAVGPGDCFVLTPGTALQFMLESGALECFLLLFRPLAVQRRRGNWQAGPLHPGGGGWPGFAGGLKPVKAPELLQDAAALFADTRLPGADKGRLQLRCQSLLCIVLDQLKERASTAKPSGLELSIGYMHRHFRSKIQLETLAEIAGLTPSSYSRRFKREKGTTPVEYLSRLRLHHAKKLLSRPDITVKEAAAESGFGNEFYFSRVFKREVGMAPTAYIKQNRLQSLAGGPSEIG</sequence>
<dbReference type="Proteomes" id="UP000325218">
    <property type="component" value="Unassembled WGS sequence"/>
</dbReference>
<dbReference type="PANTHER" id="PTHR46796">
    <property type="entry name" value="HTH-TYPE TRANSCRIPTIONAL ACTIVATOR RHAS-RELATED"/>
    <property type="match status" value="1"/>
</dbReference>
<organism evidence="7 8">
    <name type="scientific">Paenibacillus faecis</name>
    <dbReference type="NCBI Taxonomy" id="862114"/>
    <lineage>
        <taxon>Bacteria</taxon>
        <taxon>Bacillati</taxon>
        <taxon>Bacillota</taxon>
        <taxon>Bacilli</taxon>
        <taxon>Bacillales</taxon>
        <taxon>Paenibacillaceae</taxon>
        <taxon>Paenibacillus</taxon>
    </lineage>
</organism>
<keyword evidence="2" id="KW-0805">Transcription regulation</keyword>
<dbReference type="PANTHER" id="PTHR46796:SF13">
    <property type="entry name" value="HTH-TYPE TRANSCRIPTIONAL ACTIVATOR RHAS"/>
    <property type="match status" value="1"/>
</dbReference>
<evidence type="ECO:0000256" key="1">
    <source>
        <dbReference type="ARBA" id="ARBA00022490"/>
    </source>
</evidence>
<dbReference type="Gene3D" id="1.10.10.60">
    <property type="entry name" value="Homeodomain-like"/>
    <property type="match status" value="2"/>
</dbReference>
<dbReference type="OrthoDB" id="9807321at2"/>
<evidence type="ECO:0000256" key="2">
    <source>
        <dbReference type="ARBA" id="ARBA00023015"/>
    </source>
</evidence>
<dbReference type="InterPro" id="IPR037923">
    <property type="entry name" value="HTH-like"/>
</dbReference>
<name>A0A5D0CZA2_9BACL</name>
<keyword evidence="1" id="KW-0963">Cytoplasm</keyword>
<dbReference type="EMBL" id="VSDO01000001">
    <property type="protein sequence ID" value="TYA15389.1"/>
    <property type="molecule type" value="Genomic_DNA"/>
</dbReference>
<dbReference type="PROSITE" id="PS00041">
    <property type="entry name" value="HTH_ARAC_FAMILY_1"/>
    <property type="match status" value="1"/>
</dbReference>
<evidence type="ECO:0000256" key="3">
    <source>
        <dbReference type="ARBA" id="ARBA00023125"/>
    </source>
</evidence>
<evidence type="ECO:0000256" key="5">
    <source>
        <dbReference type="ARBA" id="ARBA00023163"/>
    </source>
</evidence>
<keyword evidence="8" id="KW-1185">Reference proteome</keyword>
<gene>
    <name evidence="7" type="ORF">FRY98_07110</name>
</gene>
<dbReference type="SUPFAM" id="SSF51215">
    <property type="entry name" value="Regulatory protein AraC"/>
    <property type="match status" value="1"/>
</dbReference>
<dbReference type="InterPro" id="IPR050204">
    <property type="entry name" value="AraC_XylS_family_regulators"/>
</dbReference>
<dbReference type="InterPro" id="IPR009057">
    <property type="entry name" value="Homeodomain-like_sf"/>
</dbReference>
<dbReference type="RefSeq" id="WP_148450979.1">
    <property type="nucleotide sequence ID" value="NZ_VSDO01000001.1"/>
</dbReference>
<evidence type="ECO:0000259" key="6">
    <source>
        <dbReference type="PROSITE" id="PS01124"/>
    </source>
</evidence>
<accession>A0A5D0CZA2</accession>
<dbReference type="SUPFAM" id="SSF46689">
    <property type="entry name" value="Homeodomain-like"/>
    <property type="match status" value="2"/>
</dbReference>
<dbReference type="GO" id="GO:0003700">
    <property type="term" value="F:DNA-binding transcription factor activity"/>
    <property type="evidence" value="ECO:0007669"/>
    <property type="project" value="InterPro"/>
</dbReference>
<dbReference type="AlphaFoldDB" id="A0A5D0CZA2"/>
<proteinExistence type="predicted"/>
<feature type="domain" description="HTH araC/xylS-type" evidence="6">
    <location>
        <begin position="178"/>
        <end position="276"/>
    </location>
</feature>
<reference evidence="7 8" key="1">
    <citation type="submission" date="2019-08" db="EMBL/GenBank/DDBJ databases">
        <title>Genome sequencing of Paenibacillus faecis DSM 23593(T).</title>
        <authorList>
            <person name="Kook J.-K."/>
            <person name="Park S.-N."/>
            <person name="Lim Y.K."/>
        </authorList>
    </citation>
    <scope>NUCLEOTIDE SEQUENCE [LARGE SCALE GENOMIC DNA]</scope>
    <source>
        <strain evidence="7 8">DSM 23593</strain>
    </source>
</reference>
<dbReference type="InterPro" id="IPR018060">
    <property type="entry name" value="HTH_AraC"/>
</dbReference>
<dbReference type="InterPro" id="IPR018062">
    <property type="entry name" value="HTH_AraC-typ_CS"/>
</dbReference>
<protein>
    <submittedName>
        <fullName evidence="7">Helix-turn-helix transcriptional regulator</fullName>
    </submittedName>
</protein>
<keyword evidence="5" id="KW-0804">Transcription</keyword>
<dbReference type="SMART" id="SM00342">
    <property type="entry name" value="HTH_ARAC"/>
    <property type="match status" value="1"/>
</dbReference>
<keyword evidence="4" id="KW-0010">Activator</keyword>
<comment type="caution">
    <text evidence="7">The sequence shown here is derived from an EMBL/GenBank/DDBJ whole genome shotgun (WGS) entry which is preliminary data.</text>
</comment>
<dbReference type="Pfam" id="PF12833">
    <property type="entry name" value="HTH_18"/>
    <property type="match status" value="1"/>
</dbReference>
<dbReference type="PROSITE" id="PS01124">
    <property type="entry name" value="HTH_ARAC_FAMILY_2"/>
    <property type="match status" value="1"/>
</dbReference>